<organism evidence="8 9">
    <name type="scientific">Priestia aryabhattai</name>
    <name type="common">Bacillus aryabhattai</name>
    <dbReference type="NCBI Taxonomy" id="412384"/>
    <lineage>
        <taxon>Bacteria</taxon>
        <taxon>Bacillati</taxon>
        <taxon>Bacillota</taxon>
        <taxon>Bacilli</taxon>
        <taxon>Bacillales</taxon>
        <taxon>Bacillaceae</taxon>
        <taxon>Priestia</taxon>
    </lineage>
</organism>
<dbReference type="NCBIfam" id="TIGR01780">
    <property type="entry name" value="SSADH"/>
    <property type="match status" value="1"/>
</dbReference>
<dbReference type="Gene3D" id="3.40.605.10">
    <property type="entry name" value="Aldehyde Dehydrogenase, Chain A, domain 1"/>
    <property type="match status" value="1"/>
</dbReference>
<evidence type="ECO:0000313" key="8">
    <source>
        <dbReference type="EMBL" id="MBA9041838.1"/>
    </source>
</evidence>
<dbReference type="GO" id="GO:0006081">
    <property type="term" value="P:aldehyde metabolic process"/>
    <property type="evidence" value="ECO:0007669"/>
    <property type="project" value="InterPro"/>
</dbReference>
<dbReference type="InterPro" id="IPR012394">
    <property type="entry name" value="Aldehyde_DH_NAD(P)"/>
</dbReference>
<dbReference type="CDD" id="cd07103">
    <property type="entry name" value="ALDH_F5_SSADH_GabD"/>
    <property type="match status" value="1"/>
</dbReference>
<dbReference type="FunFam" id="3.40.605.10:FF:000005">
    <property type="entry name" value="Succinate-semialdehyde dehydrogenase I"/>
    <property type="match status" value="1"/>
</dbReference>
<dbReference type="PROSITE" id="PS00070">
    <property type="entry name" value="ALDEHYDE_DEHYDR_CYS"/>
    <property type="match status" value="1"/>
</dbReference>
<comment type="similarity">
    <text evidence="1 3 6">Belongs to the aldehyde dehydrogenase family.</text>
</comment>
<dbReference type="Gene3D" id="3.40.309.10">
    <property type="entry name" value="Aldehyde Dehydrogenase, Chain A, domain 2"/>
    <property type="match status" value="1"/>
</dbReference>
<dbReference type="Proteomes" id="UP000543174">
    <property type="component" value="Unassembled WGS sequence"/>
</dbReference>
<dbReference type="GO" id="GO:0009450">
    <property type="term" value="P:gamma-aminobutyric acid catabolic process"/>
    <property type="evidence" value="ECO:0007669"/>
    <property type="project" value="InterPro"/>
</dbReference>
<dbReference type="FunFam" id="3.40.605.10:FF:000026">
    <property type="entry name" value="Aldehyde dehydrogenase, putative"/>
    <property type="match status" value="1"/>
</dbReference>
<gene>
    <name evidence="8" type="ORF">HNP21_004968</name>
</gene>
<evidence type="ECO:0000256" key="5">
    <source>
        <dbReference type="PROSITE-ProRule" id="PRU10007"/>
    </source>
</evidence>
<dbReference type="PIRSF" id="PIRSF036492">
    <property type="entry name" value="ALDH"/>
    <property type="match status" value="1"/>
</dbReference>
<keyword evidence="9" id="KW-1185">Reference proteome</keyword>
<dbReference type="PROSITE" id="PS00687">
    <property type="entry name" value="ALDEHYDE_DEHYDR_GLU"/>
    <property type="match status" value="1"/>
</dbReference>
<dbReference type="InterPro" id="IPR016163">
    <property type="entry name" value="Ald_DH_C"/>
</dbReference>
<dbReference type="RefSeq" id="WP_182527834.1">
    <property type="nucleotide sequence ID" value="NZ_JACJHT010000006.1"/>
</dbReference>
<evidence type="ECO:0000256" key="6">
    <source>
        <dbReference type="RuleBase" id="RU003345"/>
    </source>
</evidence>
<dbReference type="EMBL" id="JACJHT010000006">
    <property type="protein sequence ID" value="MBA9041838.1"/>
    <property type="molecule type" value="Genomic_DNA"/>
</dbReference>
<feature type="domain" description="Aldehyde dehydrogenase" evidence="7">
    <location>
        <begin position="21"/>
        <end position="481"/>
    </location>
</feature>
<evidence type="ECO:0000313" key="9">
    <source>
        <dbReference type="Proteomes" id="UP000543174"/>
    </source>
</evidence>
<dbReference type="InterPro" id="IPR029510">
    <property type="entry name" value="Ald_DH_CS_GLU"/>
</dbReference>
<evidence type="ECO:0000259" key="7">
    <source>
        <dbReference type="Pfam" id="PF00171"/>
    </source>
</evidence>
<dbReference type="InterPro" id="IPR015590">
    <property type="entry name" value="Aldehyde_DH_dom"/>
</dbReference>
<dbReference type="PANTHER" id="PTHR43353:SF5">
    <property type="entry name" value="SUCCINATE-SEMIALDEHYDE DEHYDROGENASE, MITOCHONDRIAL"/>
    <property type="match status" value="1"/>
</dbReference>
<sequence>MKIGSTEAKNQLFSMYIDGNWIGSECKELKKVVNPATHEVVGLIPQGGFYEAKQAVDAAYQALKRWRHKTAEERSQVLMKWFHLIDESKEEIGKIMTQEQGKPIKEAIGEVTYANSFISWYAEEGKRIYGETIPALHPNKRILIRKEPVGVIAAITPWNFPAAMITRKVAPALAAGCTAVVKPANETPLTALKLAELAEKAGIPKGVLNVVTGNSQEIGKAWLNDQRVRKITFTGSTEVGKVLMKGAAENVKRVSLELGGNAPFIVMEDANLSKAVKGLINSKFRNAGQTCICTNRIYVHESIENEFIEIFKNELEKLKVGNGYEEGTDIGPLIDQAAVDKVKSFVDDALLHGGETVYVGTKPESSDGFYYPPTIIRNVKDQMLCVREEIFGPLAPITTFKTEDEVIQRANNTNYGLAAYVFTQSLSRAFRISEELEYGIIGLNDGLPSVAQAPFGGYKESGLGREGGHHGIDEYLELKYISIELNNER</sequence>
<comment type="caution">
    <text evidence="8">The sequence shown here is derived from an EMBL/GenBank/DDBJ whole genome shotgun (WGS) entry which is preliminary data.</text>
</comment>
<feature type="active site" evidence="4 5">
    <location>
        <position position="257"/>
    </location>
</feature>
<evidence type="ECO:0000256" key="3">
    <source>
        <dbReference type="PIRNR" id="PIRNR036492"/>
    </source>
</evidence>
<protein>
    <recommendedName>
        <fullName evidence="3">Aldehyde dehydrogenase</fullName>
    </recommendedName>
</protein>
<dbReference type="GO" id="GO:0004777">
    <property type="term" value="F:succinate-semialdehyde dehydrogenase (NAD+) activity"/>
    <property type="evidence" value="ECO:0007669"/>
    <property type="project" value="TreeGrafter"/>
</dbReference>
<dbReference type="SUPFAM" id="SSF53720">
    <property type="entry name" value="ALDH-like"/>
    <property type="match status" value="1"/>
</dbReference>
<reference evidence="8" key="1">
    <citation type="submission" date="2020-08" db="EMBL/GenBank/DDBJ databases">
        <title>Functional genomics of gut bacteria from endangered species of beetles.</title>
        <authorList>
            <person name="Carlos-Shanley C."/>
        </authorList>
    </citation>
    <scope>NUCLEOTIDE SEQUENCE [LARGE SCALE GENOMIC DNA]</scope>
    <source>
        <strain evidence="8">S00060</strain>
    </source>
</reference>
<dbReference type="AlphaFoldDB" id="A0A7W3RHS3"/>
<evidence type="ECO:0000256" key="1">
    <source>
        <dbReference type="ARBA" id="ARBA00009986"/>
    </source>
</evidence>
<feature type="active site" evidence="4">
    <location>
        <position position="291"/>
    </location>
</feature>
<keyword evidence="2 3" id="KW-0560">Oxidoreductase</keyword>
<name>A0A7W3RHS3_PRIAR</name>
<dbReference type="InterPro" id="IPR050740">
    <property type="entry name" value="Aldehyde_DH_Superfamily"/>
</dbReference>
<dbReference type="PANTHER" id="PTHR43353">
    <property type="entry name" value="SUCCINATE-SEMIALDEHYDE DEHYDROGENASE, MITOCHONDRIAL"/>
    <property type="match status" value="1"/>
</dbReference>
<evidence type="ECO:0000256" key="4">
    <source>
        <dbReference type="PIRSR" id="PIRSR036492-1"/>
    </source>
</evidence>
<accession>A0A7W3RHS3</accession>
<dbReference type="InterPro" id="IPR016160">
    <property type="entry name" value="Ald_DH_CS_CYS"/>
</dbReference>
<dbReference type="InterPro" id="IPR016161">
    <property type="entry name" value="Ald_DH/histidinol_DH"/>
</dbReference>
<dbReference type="InterPro" id="IPR010102">
    <property type="entry name" value="Succ_semiAld_DH"/>
</dbReference>
<dbReference type="Pfam" id="PF00171">
    <property type="entry name" value="Aldedh"/>
    <property type="match status" value="1"/>
</dbReference>
<proteinExistence type="inferred from homology"/>
<dbReference type="FunFam" id="3.40.309.10:FF:000004">
    <property type="entry name" value="Succinate-semialdehyde dehydrogenase I"/>
    <property type="match status" value="1"/>
</dbReference>
<dbReference type="InterPro" id="IPR016162">
    <property type="entry name" value="Ald_DH_N"/>
</dbReference>
<evidence type="ECO:0000256" key="2">
    <source>
        <dbReference type="ARBA" id="ARBA00023002"/>
    </source>
</evidence>